<name>A0A0D5NRN1_9BACL</name>
<keyword evidence="5 6" id="KW-0472">Membrane</keyword>
<feature type="transmembrane region" description="Helical" evidence="6">
    <location>
        <begin position="232"/>
        <end position="255"/>
    </location>
</feature>
<dbReference type="SUPFAM" id="SSF103473">
    <property type="entry name" value="MFS general substrate transporter"/>
    <property type="match status" value="1"/>
</dbReference>
<dbReference type="GO" id="GO:0005886">
    <property type="term" value="C:plasma membrane"/>
    <property type="evidence" value="ECO:0007669"/>
    <property type="project" value="UniProtKB-SubCell"/>
</dbReference>
<dbReference type="InterPro" id="IPR036259">
    <property type="entry name" value="MFS_trans_sf"/>
</dbReference>
<protein>
    <submittedName>
        <fullName evidence="8">Sodium:melibiose symporter</fullName>
    </submittedName>
</protein>
<accession>A0A0D5NRN1</accession>
<sequence length="449" mass="48862">MDNSLVQDISLKEKIGYGLGDFASQLLFAAASTFLSFFYTDVIGIAAAAVGTLLFIARVLDAFADIGIGAMIDKTKSRHGKARPWLLWMAAPFAASGLLLFTVPDAGPVVTMIYIYVTYLLMNFIYSAINVPYGVLNSLMTQDGYQRSVLNIFRMVLAVCGAILVTYFTKPLVNVFGGGKIGWIWTFAIFGVLGMLVFLFTFATTKERVKPSVVQKEIPFRRGLKALFRNKYWALLLVFAIVFFANNAMGSTMIVYYAQYMLDNVDLVGILGLANLIPLLVAYFLLAPVIKRFGKRNAAMAGSVILIAGSLVTAFKPDDLTFVIAGLVIKSMGTAPIMGTFFAMLADTVEYGEWKTGMRTEGLVYSAGSFGTKAGSGFGAALVGWGLALGGYVGGQASLSASALASIQMLFIYVPILLSVLQLVILWFYRLDKQYNQIVKDLQTVRSDI</sequence>
<reference evidence="9" key="2">
    <citation type="submission" date="2015-03" db="EMBL/GenBank/DDBJ databases">
        <title>Genome sequence of Paenibacillus beijingensis strain DSM 24997T.</title>
        <authorList>
            <person name="Kwak Y."/>
            <person name="Shin J.-H."/>
        </authorList>
    </citation>
    <scope>NUCLEOTIDE SEQUENCE [LARGE SCALE GENOMIC DNA]</scope>
    <source>
        <strain evidence="9">DSM 24997</strain>
    </source>
</reference>
<dbReference type="HOGENOM" id="CLU_027408_0_0_9"/>
<keyword evidence="9" id="KW-1185">Reference proteome</keyword>
<dbReference type="NCBIfam" id="TIGR00792">
    <property type="entry name" value="gph"/>
    <property type="match status" value="1"/>
</dbReference>
<feature type="transmembrane region" description="Helical" evidence="6">
    <location>
        <begin position="85"/>
        <end position="101"/>
    </location>
</feature>
<evidence type="ECO:0000313" key="9">
    <source>
        <dbReference type="Proteomes" id="UP000032633"/>
    </source>
</evidence>
<evidence type="ECO:0000256" key="4">
    <source>
        <dbReference type="ARBA" id="ARBA00022989"/>
    </source>
</evidence>
<dbReference type="KEGG" id="pbj:VN24_09650"/>
<dbReference type="STRING" id="1126833.VN24_09650"/>
<dbReference type="AlphaFoldDB" id="A0A0D5NRN1"/>
<evidence type="ECO:0000256" key="2">
    <source>
        <dbReference type="ARBA" id="ARBA00022448"/>
    </source>
</evidence>
<dbReference type="InterPro" id="IPR020846">
    <property type="entry name" value="MFS_dom"/>
</dbReference>
<dbReference type="Pfam" id="PF13347">
    <property type="entry name" value="MFS_2"/>
    <property type="match status" value="1"/>
</dbReference>
<evidence type="ECO:0000313" key="8">
    <source>
        <dbReference type="EMBL" id="AJY77632.1"/>
    </source>
</evidence>
<dbReference type="GO" id="GO:0006814">
    <property type="term" value="P:sodium ion transport"/>
    <property type="evidence" value="ECO:0007669"/>
    <property type="project" value="InterPro"/>
</dbReference>
<comment type="subcellular location">
    <subcellularLocation>
        <location evidence="1">Cell membrane</location>
        <topology evidence="1">Multi-pass membrane protein</topology>
    </subcellularLocation>
</comment>
<evidence type="ECO:0000259" key="7">
    <source>
        <dbReference type="PROSITE" id="PS50850"/>
    </source>
</evidence>
<keyword evidence="3 6" id="KW-0812">Transmembrane</keyword>
<dbReference type="Proteomes" id="UP000032633">
    <property type="component" value="Chromosome"/>
</dbReference>
<feature type="transmembrane region" description="Helical" evidence="6">
    <location>
        <begin position="321"/>
        <end position="343"/>
    </location>
</feature>
<keyword evidence="2" id="KW-0813">Transport</keyword>
<gene>
    <name evidence="8" type="ORF">VN24_09650</name>
</gene>
<dbReference type="PANTHER" id="PTHR11328">
    <property type="entry name" value="MAJOR FACILITATOR SUPERFAMILY DOMAIN-CONTAINING PROTEIN"/>
    <property type="match status" value="1"/>
</dbReference>
<feature type="transmembrane region" description="Helical" evidence="6">
    <location>
        <begin position="298"/>
        <end position="315"/>
    </location>
</feature>
<dbReference type="GO" id="GO:0008643">
    <property type="term" value="P:carbohydrate transport"/>
    <property type="evidence" value="ECO:0007669"/>
    <property type="project" value="InterPro"/>
</dbReference>
<dbReference type="PATRIC" id="fig|1126833.4.peg.2130"/>
<dbReference type="Gene3D" id="1.20.1250.20">
    <property type="entry name" value="MFS general substrate transporter like domains"/>
    <property type="match status" value="2"/>
</dbReference>
<dbReference type="InterPro" id="IPR001927">
    <property type="entry name" value="Na/Gal_symport"/>
</dbReference>
<keyword evidence="4 6" id="KW-1133">Transmembrane helix</keyword>
<evidence type="ECO:0000256" key="5">
    <source>
        <dbReference type="ARBA" id="ARBA00023136"/>
    </source>
</evidence>
<dbReference type="PANTHER" id="PTHR11328:SF24">
    <property type="entry name" value="MAJOR FACILITATOR SUPERFAMILY (MFS) PROFILE DOMAIN-CONTAINING PROTEIN"/>
    <property type="match status" value="1"/>
</dbReference>
<proteinExistence type="predicted"/>
<feature type="transmembrane region" description="Helical" evidence="6">
    <location>
        <begin position="45"/>
        <end position="64"/>
    </location>
</feature>
<evidence type="ECO:0000256" key="1">
    <source>
        <dbReference type="ARBA" id="ARBA00004651"/>
    </source>
</evidence>
<feature type="domain" description="Major facilitator superfamily (MFS) profile" evidence="7">
    <location>
        <begin position="1"/>
        <end position="434"/>
    </location>
</feature>
<dbReference type="GO" id="GO:0015293">
    <property type="term" value="F:symporter activity"/>
    <property type="evidence" value="ECO:0007669"/>
    <property type="project" value="InterPro"/>
</dbReference>
<evidence type="ECO:0000256" key="6">
    <source>
        <dbReference type="SAM" id="Phobius"/>
    </source>
</evidence>
<feature type="transmembrane region" description="Helical" evidence="6">
    <location>
        <begin position="363"/>
        <end position="387"/>
    </location>
</feature>
<feature type="transmembrane region" description="Helical" evidence="6">
    <location>
        <begin position="113"/>
        <end position="136"/>
    </location>
</feature>
<dbReference type="EMBL" id="CP011058">
    <property type="protein sequence ID" value="AJY77632.1"/>
    <property type="molecule type" value="Genomic_DNA"/>
</dbReference>
<dbReference type="CDD" id="cd17332">
    <property type="entry name" value="MFS_MelB_like"/>
    <property type="match status" value="1"/>
</dbReference>
<feature type="transmembrane region" description="Helical" evidence="6">
    <location>
        <begin position="181"/>
        <end position="202"/>
    </location>
</feature>
<feature type="transmembrane region" description="Helical" evidence="6">
    <location>
        <begin position="407"/>
        <end position="429"/>
    </location>
</feature>
<feature type="transmembrane region" description="Helical" evidence="6">
    <location>
        <begin position="267"/>
        <end position="286"/>
    </location>
</feature>
<feature type="transmembrane region" description="Helical" evidence="6">
    <location>
        <begin position="148"/>
        <end position="169"/>
    </location>
</feature>
<dbReference type="InterPro" id="IPR039672">
    <property type="entry name" value="MFS_2"/>
</dbReference>
<reference evidence="8 9" key="1">
    <citation type="journal article" date="2015" name="J. Biotechnol.">
        <title>Complete genome sequence of Paenibacillus beijingensis 7188(T) (=DSM 24997(T)), a novel rhizobacterium from jujube garden soil.</title>
        <authorList>
            <person name="Kwak Y."/>
            <person name="Shin J.H."/>
        </authorList>
    </citation>
    <scope>NUCLEOTIDE SEQUENCE [LARGE SCALE GENOMIC DNA]</scope>
    <source>
        <strain evidence="8 9">DSM 24997</strain>
    </source>
</reference>
<evidence type="ECO:0000256" key="3">
    <source>
        <dbReference type="ARBA" id="ARBA00022692"/>
    </source>
</evidence>
<dbReference type="PROSITE" id="PS50850">
    <property type="entry name" value="MFS"/>
    <property type="match status" value="1"/>
</dbReference>
<organism evidence="8 9">
    <name type="scientific">Paenibacillus beijingensis</name>
    <dbReference type="NCBI Taxonomy" id="1126833"/>
    <lineage>
        <taxon>Bacteria</taxon>
        <taxon>Bacillati</taxon>
        <taxon>Bacillota</taxon>
        <taxon>Bacilli</taxon>
        <taxon>Bacillales</taxon>
        <taxon>Paenibacillaceae</taxon>
        <taxon>Paenibacillus</taxon>
    </lineage>
</organism>